<dbReference type="HOGENOM" id="CLU_015493_1_1_1"/>
<dbReference type="EMBL" id="GL996500">
    <property type="protein sequence ID" value="EGW33743.1"/>
    <property type="molecule type" value="Genomic_DNA"/>
</dbReference>
<dbReference type="SUPFAM" id="SSF57701">
    <property type="entry name" value="Zn2/Cys6 DNA-binding domain"/>
    <property type="match status" value="1"/>
</dbReference>
<dbReference type="Pfam" id="PF00172">
    <property type="entry name" value="Zn_clus"/>
    <property type="match status" value="1"/>
</dbReference>
<dbReference type="Pfam" id="PF11951">
    <property type="entry name" value="Fungal_trans_2"/>
    <property type="match status" value="1"/>
</dbReference>
<dbReference type="GO" id="GO:0045944">
    <property type="term" value="P:positive regulation of transcription by RNA polymerase II"/>
    <property type="evidence" value="ECO:0007669"/>
    <property type="project" value="TreeGrafter"/>
</dbReference>
<sequence>MLITFNSRANKREKKIKQPEHLTTIPNSPLCDPKEADTLAMSPVIPKPRTPPNVKVIVSSNDFYRFKDTCRSKNGCLTCKIRKKKCDETRPVCSDCQRLKKKCTWVDYETMTEEEIKKLKESVEREESQRKLRKRKSKEKPNSPDKRKRHDSDTGDPLTAFGYDAAPDEKKTATADSPTLLSLMSPGEIKNEHNGYHSPSSPSAFLNLLREISGSQSPNQLIPTGKKCGEIEDYSGLDFQHLVTSPSFASFVESLDRTSSTYANLISDSNTFLTPLPASPPSYIPELKDSTCSYLYNYYVEVLSKLVSIAPSSQNDSNSYQKVFLPLAHRDKGVLYSILAWSGFHLGGHWSEEGTKFADYALRHIKLNEQDNDRQSILNKLATLLILCGAEICKGDVNNWPIYLNWGWKLLASNGGILKFNNSKEEHWLISNFAYHDLLASSSIERGTYFPSQDYDEIFKDRNGFSRGSLNPLVGISKKLYRIIGDICTLLYQSKKILREFYQLDSPPSDDSHHSPIEEEVLDDVDSDISDHGRASRLLQSVIEKVKLLEKEIEESKPEKQDLIDLTDQELELQLTLFEAFQLSSKLFLRQSIMKCNPSMLESQVLNNDLIKCLDILVGTSVQASLVFPIFISGIHCVSKHSREVMSARIEEYMKLYGMWNVSRVKFLMERIWEENPTGNQVVDWHNLLKEFGWDLNFA</sequence>
<dbReference type="CDD" id="cd00067">
    <property type="entry name" value="GAL4"/>
    <property type="match status" value="1"/>
</dbReference>
<proteinExistence type="predicted"/>
<feature type="compositionally biased region" description="Basic and acidic residues" evidence="3">
    <location>
        <begin position="139"/>
        <end position="153"/>
    </location>
</feature>
<name>G3AIM8_SPAPN</name>
<feature type="domain" description="Zn(2)-C6 fungal-type" evidence="4">
    <location>
        <begin position="75"/>
        <end position="105"/>
    </location>
</feature>
<feature type="region of interest" description="Disordered" evidence="3">
    <location>
        <begin position="120"/>
        <end position="177"/>
    </location>
</feature>
<feature type="compositionally biased region" description="Basic and acidic residues" evidence="3">
    <location>
        <begin position="120"/>
        <end position="130"/>
    </location>
</feature>
<evidence type="ECO:0000313" key="6">
    <source>
        <dbReference type="Proteomes" id="UP000000709"/>
    </source>
</evidence>
<dbReference type="eggNOG" id="ENOG502RIXM">
    <property type="taxonomic scope" value="Eukaryota"/>
</dbReference>
<evidence type="ECO:0000259" key="4">
    <source>
        <dbReference type="PROSITE" id="PS50048"/>
    </source>
</evidence>
<dbReference type="InterPro" id="IPR021858">
    <property type="entry name" value="Fun_TF"/>
</dbReference>
<evidence type="ECO:0000313" key="5">
    <source>
        <dbReference type="EMBL" id="EGW33743.1"/>
    </source>
</evidence>
<dbReference type="GO" id="GO:0000976">
    <property type="term" value="F:transcription cis-regulatory region binding"/>
    <property type="evidence" value="ECO:0007669"/>
    <property type="project" value="TreeGrafter"/>
</dbReference>
<dbReference type="AlphaFoldDB" id="G3AIM8"/>
<dbReference type="FunCoup" id="G3AIM8">
    <property type="interactions" value="283"/>
</dbReference>
<dbReference type="InParanoid" id="G3AIM8"/>
<dbReference type="InterPro" id="IPR001138">
    <property type="entry name" value="Zn2Cys6_DnaBD"/>
</dbReference>
<dbReference type="Proteomes" id="UP000000709">
    <property type="component" value="Unassembled WGS sequence"/>
</dbReference>
<dbReference type="InterPro" id="IPR036864">
    <property type="entry name" value="Zn2-C6_fun-type_DNA-bd_sf"/>
</dbReference>
<evidence type="ECO:0000256" key="2">
    <source>
        <dbReference type="ARBA" id="ARBA00023242"/>
    </source>
</evidence>
<dbReference type="OMA" id="EHWLISN"/>
<dbReference type="PANTHER" id="PTHR37534">
    <property type="entry name" value="TRANSCRIPTIONAL ACTIVATOR PROTEIN UGA3"/>
    <property type="match status" value="1"/>
</dbReference>
<dbReference type="PANTHER" id="PTHR37534:SF7">
    <property type="entry name" value="TRANSCRIPTIONAL ACTIVATOR PROTEIN UGA3"/>
    <property type="match status" value="1"/>
</dbReference>
<gene>
    <name evidence="5" type="ORF">SPAPADRAFT_64973</name>
</gene>
<dbReference type="Gene3D" id="4.10.240.10">
    <property type="entry name" value="Zn(2)-C6 fungal-type DNA-binding domain"/>
    <property type="match status" value="1"/>
</dbReference>
<dbReference type="GO" id="GO:0008270">
    <property type="term" value="F:zinc ion binding"/>
    <property type="evidence" value="ECO:0007669"/>
    <property type="project" value="InterPro"/>
</dbReference>
<dbReference type="KEGG" id="spaa:SPAPADRAFT_64973"/>
<dbReference type="SMART" id="SM00066">
    <property type="entry name" value="GAL4"/>
    <property type="match status" value="1"/>
</dbReference>
<keyword evidence="2" id="KW-0539">Nucleus</keyword>
<dbReference type="PROSITE" id="PS00463">
    <property type="entry name" value="ZN2_CY6_FUNGAL_1"/>
    <property type="match status" value="1"/>
</dbReference>
<dbReference type="OrthoDB" id="5419315at2759"/>
<dbReference type="GO" id="GO:0000981">
    <property type="term" value="F:DNA-binding transcription factor activity, RNA polymerase II-specific"/>
    <property type="evidence" value="ECO:0007669"/>
    <property type="project" value="InterPro"/>
</dbReference>
<dbReference type="GO" id="GO:0005634">
    <property type="term" value="C:nucleus"/>
    <property type="evidence" value="ECO:0007669"/>
    <property type="project" value="UniProtKB-SubCell"/>
</dbReference>
<dbReference type="GeneID" id="18875007"/>
<dbReference type="RefSeq" id="XP_007373327.1">
    <property type="nucleotide sequence ID" value="XM_007373265.1"/>
</dbReference>
<evidence type="ECO:0000256" key="3">
    <source>
        <dbReference type="SAM" id="MobiDB-lite"/>
    </source>
</evidence>
<organism evidence="6">
    <name type="scientific">Spathaspora passalidarum (strain NRRL Y-27907 / 11-Y1)</name>
    <dbReference type="NCBI Taxonomy" id="619300"/>
    <lineage>
        <taxon>Eukaryota</taxon>
        <taxon>Fungi</taxon>
        <taxon>Dikarya</taxon>
        <taxon>Ascomycota</taxon>
        <taxon>Saccharomycotina</taxon>
        <taxon>Pichiomycetes</taxon>
        <taxon>Debaryomycetaceae</taxon>
        <taxon>Spathaspora</taxon>
    </lineage>
</organism>
<keyword evidence="6" id="KW-1185">Reference proteome</keyword>
<protein>
    <recommendedName>
        <fullName evidence="4">Zn(2)-C6 fungal-type domain-containing protein</fullName>
    </recommendedName>
</protein>
<dbReference type="PROSITE" id="PS50048">
    <property type="entry name" value="ZN2_CY6_FUNGAL_2"/>
    <property type="match status" value="1"/>
</dbReference>
<accession>G3AIM8</accession>
<comment type="subcellular location">
    <subcellularLocation>
        <location evidence="1">Nucleus</location>
    </subcellularLocation>
</comment>
<evidence type="ECO:0000256" key="1">
    <source>
        <dbReference type="ARBA" id="ARBA00004123"/>
    </source>
</evidence>
<reference evidence="5 6" key="1">
    <citation type="journal article" date="2011" name="Proc. Natl. Acad. Sci. U.S.A.">
        <title>Comparative genomics of xylose-fermenting fungi for enhanced biofuel production.</title>
        <authorList>
            <person name="Wohlbach D.J."/>
            <person name="Kuo A."/>
            <person name="Sato T.K."/>
            <person name="Potts K.M."/>
            <person name="Salamov A.A."/>
            <person name="LaButti K.M."/>
            <person name="Sun H."/>
            <person name="Clum A."/>
            <person name="Pangilinan J.L."/>
            <person name="Lindquist E.A."/>
            <person name="Lucas S."/>
            <person name="Lapidus A."/>
            <person name="Jin M."/>
            <person name="Gunawan C."/>
            <person name="Balan V."/>
            <person name="Dale B.E."/>
            <person name="Jeffries T.W."/>
            <person name="Zinkel R."/>
            <person name="Barry K.W."/>
            <person name="Grigoriev I.V."/>
            <person name="Gasch A.P."/>
        </authorList>
    </citation>
    <scope>NUCLEOTIDE SEQUENCE [LARGE SCALE GENOMIC DNA]</scope>
    <source>
        <strain evidence="6">NRRL Y-27907 / 11-Y1</strain>
    </source>
</reference>